<dbReference type="RefSeq" id="WP_008612434.1">
    <property type="nucleotide sequence ID" value="NZ_JH651379.1"/>
</dbReference>
<feature type="domain" description="Beta-hexosaminidase bacterial type N-terminal" evidence="8">
    <location>
        <begin position="45"/>
        <end position="174"/>
    </location>
</feature>
<name>I3C627_9FLAO</name>
<dbReference type="GO" id="GO:0016020">
    <property type="term" value="C:membrane"/>
    <property type="evidence" value="ECO:0007669"/>
    <property type="project" value="TreeGrafter"/>
</dbReference>
<dbReference type="PANTHER" id="PTHR22600">
    <property type="entry name" value="BETA-HEXOSAMINIDASE"/>
    <property type="match status" value="1"/>
</dbReference>
<protein>
    <recommendedName>
        <fullName evidence="3">beta-N-acetylhexosaminidase</fullName>
        <ecNumber evidence="3">3.2.1.52</ecNumber>
    </recommendedName>
</protein>
<dbReference type="EMBL" id="JH651379">
    <property type="protein sequence ID" value="EIJ39070.1"/>
    <property type="molecule type" value="Genomic_DNA"/>
</dbReference>
<dbReference type="EC" id="3.2.1.52" evidence="3"/>
<evidence type="ECO:0000256" key="2">
    <source>
        <dbReference type="ARBA" id="ARBA00006285"/>
    </source>
</evidence>
<evidence type="ECO:0000313" key="9">
    <source>
        <dbReference type="EMBL" id="EIJ39070.1"/>
    </source>
</evidence>
<dbReference type="PRINTS" id="PR00738">
    <property type="entry name" value="GLHYDRLASE20"/>
</dbReference>
<comment type="catalytic activity">
    <reaction evidence="1">
        <text>Hydrolysis of terminal non-reducing N-acetyl-D-hexosamine residues in N-acetyl-beta-D-hexosaminides.</text>
        <dbReference type="EC" id="3.2.1.52"/>
    </reaction>
</comment>
<dbReference type="InterPro" id="IPR029018">
    <property type="entry name" value="Hex-like_dom2"/>
</dbReference>
<dbReference type="HOGENOM" id="CLU_007082_5_1_10"/>
<dbReference type="GO" id="GO:0004563">
    <property type="term" value="F:beta-N-acetylhexosaminidase activity"/>
    <property type="evidence" value="ECO:0007669"/>
    <property type="project" value="UniProtKB-EC"/>
</dbReference>
<evidence type="ECO:0000256" key="1">
    <source>
        <dbReference type="ARBA" id="ARBA00001231"/>
    </source>
</evidence>
<feature type="domain" description="Glycoside hydrolase family 20 catalytic" evidence="7">
    <location>
        <begin position="177"/>
        <end position="489"/>
    </location>
</feature>
<evidence type="ECO:0000256" key="4">
    <source>
        <dbReference type="ARBA" id="ARBA00022801"/>
    </source>
</evidence>
<evidence type="ECO:0000256" key="6">
    <source>
        <dbReference type="PIRSR" id="PIRSR625705-1"/>
    </source>
</evidence>
<dbReference type="InterPro" id="IPR017853">
    <property type="entry name" value="GH"/>
</dbReference>
<dbReference type="InterPro" id="IPR015882">
    <property type="entry name" value="HEX_bac_N"/>
</dbReference>
<reference evidence="9 10" key="1">
    <citation type="submission" date="2012-02" db="EMBL/GenBank/DDBJ databases">
        <title>Improved High-Quality Draft genome of Joostella marina DSM 19592.</title>
        <authorList>
            <consortium name="US DOE Joint Genome Institute (JGI-PGF)"/>
            <person name="Lucas S."/>
            <person name="Copeland A."/>
            <person name="Lapidus A."/>
            <person name="Bruce D."/>
            <person name="Goodwin L."/>
            <person name="Pitluck S."/>
            <person name="Peters L."/>
            <person name="Chertkov O."/>
            <person name="Ovchinnikova G."/>
            <person name="Kyrpides N."/>
            <person name="Mavromatis K."/>
            <person name="Detter J.C."/>
            <person name="Han C."/>
            <person name="Land M."/>
            <person name="Hauser L."/>
            <person name="Markowitz V."/>
            <person name="Cheng J.-F."/>
            <person name="Hugenholtz P."/>
            <person name="Woyke T."/>
            <person name="Wu D."/>
            <person name="Tindall B."/>
            <person name="Brambilla E."/>
            <person name="Klenk H.-P."/>
            <person name="Eisen J.A."/>
        </authorList>
    </citation>
    <scope>NUCLEOTIDE SEQUENCE [LARGE SCALE GENOMIC DNA]</scope>
    <source>
        <strain evidence="9 10">DSM 19592</strain>
    </source>
</reference>
<keyword evidence="4" id="KW-0378">Hydrolase</keyword>
<evidence type="ECO:0000256" key="3">
    <source>
        <dbReference type="ARBA" id="ARBA00012663"/>
    </source>
</evidence>
<dbReference type="eggNOG" id="COG3525">
    <property type="taxonomic scope" value="Bacteria"/>
</dbReference>
<keyword evidence="10" id="KW-1185">Reference proteome</keyword>
<dbReference type="PROSITE" id="PS51257">
    <property type="entry name" value="PROKAR_LIPOPROTEIN"/>
    <property type="match status" value="1"/>
</dbReference>
<dbReference type="InterPro" id="IPR025705">
    <property type="entry name" value="Beta_hexosaminidase_sua/sub"/>
</dbReference>
<organism evidence="9 10">
    <name type="scientific">Galbibacter orientalis DSM 19592</name>
    <dbReference type="NCBI Taxonomy" id="926559"/>
    <lineage>
        <taxon>Bacteria</taxon>
        <taxon>Pseudomonadati</taxon>
        <taxon>Bacteroidota</taxon>
        <taxon>Flavobacteriia</taxon>
        <taxon>Flavobacteriales</taxon>
        <taxon>Flavobacteriaceae</taxon>
        <taxon>Galbibacter</taxon>
    </lineage>
</organism>
<comment type="similarity">
    <text evidence="2">Belongs to the glycosyl hydrolase 20 family.</text>
</comment>
<dbReference type="Proteomes" id="UP000004690">
    <property type="component" value="Unassembled WGS sequence"/>
</dbReference>
<dbReference type="SUPFAM" id="SSF55545">
    <property type="entry name" value="beta-N-acetylhexosaminidase-like domain"/>
    <property type="match status" value="1"/>
</dbReference>
<evidence type="ECO:0000313" key="10">
    <source>
        <dbReference type="Proteomes" id="UP000004690"/>
    </source>
</evidence>
<dbReference type="SUPFAM" id="SSF51445">
    <property type="entry name" value="(Trans)glycosidases"/>
    <property type="match status" value="1"/>
</dbReference>
<sequence>MKNYIKIFSLTGKYMSTLGKTIFLFLFIFASCSKKPKLQTSMEDIGLIPIPVSVDSQPGTFEILESTPIYVNGDDELVKVANYFSETIHIISDFHLEIASSSEEIKSGVLFKISSEIKNEEGYKITASENLITLEAKDAEGAFRGVQTLLQLLSVQENADGIRLGIPAVKIEDYPQYEYRGSMLDVSRHFFSVDEVKRYIDLMASYKLNVLHLHLTDDQGWRIEIKSWPKLTKIGGSTEVDGGDGGFYTQEQYKDIVNYAAARYITIIPEIDMPGHTNAALASYPELNCDGNAPELYTGTEVGFSSLCIDKEITYKFVEDVIKELVEITPGPYIHIGGDESHSTELEDYIPFVTRVQDMVYKYGKTPIGWDEIRHAKLKKASIVQFWANKENAKAAVKQGVKVLMSPSARSYMDMKYDSITPLGLQWAGLINVKKAYNWNPATLVDSISKKDIIGVEAPLWAETIETMEDIEYMTFPRLLGYAEISWSPDSLRNWETYKLRLAKQYKDLKLKNVNLYESKMVPWEKGIKDSLE</sequence>
<dbReference type="Pfam" id="PF02838">
    <property type="entry name" value="Glyco_hydro_20b"/>
    <property type="match status" value="1"/>
</dbReference>
<dbReference type="InterPro" id="IPR015883">
    <property type="entry name" value="Glyco_hydro_20_cat"/>
</dbReference>
<dbReference type="Pfam" id="PF00728">
    <property type="entry name" value="Glyco_hydro_20"/>
    <property type="match status" value="1"/>
</dbReference>
<dbReference type="STRING" id="926559.JoomaDRAFT_2076"/>
<dbReference type="Gene3D" id="3.30.379.10">
    <property type="entry name" value="Chitobiase/beta-hexosaminidase domain 2-like"/>
    <property type="match status" value="1"/>
</dbReference>
<dbReference type="Gene3D" id="3.20.20.80">
    <property type="entry name" value="Glycosidases"/>
    <property type="match status" value="1"/>
</dbReference>
<dbReference type="AlphaFoldDB" id="I3C627"/>
<evidence type="ECO:0000259" key="7">
    <source>
        <dbReference type="Pfam" id="PF00728"/>
    </source>
</evidence>
<evidence type="ECO:0000259" key="8">
    <source>
        <dbReference type="Pfam" id="PF02838"/>
    </source>
</evidence>
<evidence type="ECO:0000256" key="5">
    <source>
        <dbReference type="ARBA" id="ARBA00023295"/>
    </source>
</evidence>
<dbReference type="CDD" id="cd06568">
    <property type="entry name" value="GH20_SpHex_like"/>
    <property type="match status" value="1"/>
</dbReference>
<gene>
    <name evidence="9" type="ORF">JoomaDRAFT_2076</name>
</gene>
<dbReference type="PANTHER" id="PTHR22600:SF57">
    <property type="entry name" value="BETA-N-ACETYLHEXOSAMINIDASE"/>
    <property type="match status" value="1"/>
</dbReference>
<proteinExistence type="inferred from homology"/>
<keyword evidence="5" id="KW-0326">Glycosidase</keyword>
<dbReference type="GO" id="GO:0005975">
    <property type="term" value="P:carbohydrate metabolic process"/>
    <property type="evidence" value="ECO:0007669"/>
    <property type="project" value="InterPro"/>
</dbReference>
<accession>I3C627</accession>
<dbReference type="GO" id="GO:0030203">
    <property type="term" value="P:glycosaminoglycan metabolic process"/>
    <property type="evidence" value="ECO:0007669"/>
    <property type="project" value="TreeGrafter"/>
</dbReference>
<feature type="active site" description="Proton donor" evidence="6">
    <location>
        <position position="340"/>
    </location>
</feature>